<dbReference type="InterPro" id="IPR050832">
    <property type="entry name" value="Bact_Acetyltransf"/>
</dbReference>
<organism evidence="4 5">
    <name type="scientific">Novilysobacter erysipheiresistens</name>
    <dbReference type="NCBI Taxonomy" id="1749332"/>
    <lineage>
        <taxon>Bacteria</taxon>
        <taxon>Pseudomonadati</taxon>
        <taxon>Pseudomonadota</taxon>
        <taxon>Gammaproteobacteria</taxon>
        <taxon>Lysobacterales</taxon>
        <taxon>Lysobacteraceae</taxon>
        <taxon>Novilysobacter</taxon>
    </lineage>
</organism>
<accession>A0ABU7YXQ7</accession>
<evidence type="ECO:0000256" key="2">
    <source>
        <dbReference type="ARBA" id="ARBA00023315"/>
    </source>
</evidence>
<name>A0ABU7YXQ7_9GAMM</name>
<keyword evidence="2" id="KW-0012">Acyltransferase</keyword>
<gene>
    <name evidence="4" type="ORF">SNE34_06795</name>
</gene>
<dbReference type="SUPFAM" id="SSF55729">
    <property type="entry name" value="Acyl-CoA N-acyltransferases (Nat)"/>
    <property type="match status" value="1"/>
</dbReference>
<feature type="domain" description="N-acetyltransferase" evidence="3">
    <location>
        <begin position="8"/>
        <end position="163"/>
    </location>
</feature>
<keyword evidence="5" id="KW-1185">Reference proteome</keyword>
<reference evidence="4 5" key="1">
    <citation type="journal article" date="2016" name="Int. J. Syst. Evol. Microbiol.">
        <title>Lysobacter erysipheiresistens sp. nov., an antagonist of powdery mildew, isolated from tobacco-cultivated soil.</title>
        <authorList>
            <person name="Xie B."/>
            <person name="Li T."/>
            <person name="Lin X."/>
            <person name="Wang C.J."/>
            <person name="Chen Y.J."/>
            <person name="Liu W.J."/>
            <person name="Zhao Z.W."/>
        </authorList>
    </citation>
    <scope>NUCLEOTIDE SEQUENCE [LARGE SCALE GENOMIC DNA]</scope>
    <source>
        <strain evidence="4 5">RS-LYSO-3</strain>
    </source>
</reference>
<sequence>MPTTDPTLTFRPATRDDLPAIVALLANDPLGAQRENHVLPLPRSYEDAFAAIDRDPNNELVVVDTPEHRVAGVLQLTRIPHITYQGGWRAQIEGVRVASALRSSGIGRQLFLWAIERARAAGCHLVQLTSDKARPDAIRFYEGLGFRASHEGMKLHLDRPVRD</sequence>
<evidence type="ECO:0000313" key="4">
    <source>
        <dbReference type="EMBL" id="MEG3183712.1"/>
    </source>
</evidence>
<dbReference type="CDD" id="cd04301">
    <property type="entry name" value="NAT_SF"/>
    <property type="match status" value="1"/>
</dbReference>
<evidence type="ECO:0000313" key="5">
    <source>
        <dbReference type="Proteomes" id="UP001355056"/>
    </source>
</evidence>
<comment type="caution">
    <text evidence="4">The sequence shown here is derived from an EMBL/GenBank/DDBJ whole genome shotgun (WGS) entry which is preliminary data.</text>
</comment>
<dbReference type="RefSeq" id="WP_332615973.1">
    <property type="nucleotide sequence ID" value="NZ_JAXGFP010000003.1"/>
</dbReference>
<dbReference type="PROSITE" id="PS51186">
    <property type="entry name" value="GNAT"/>
    <property type="match status" value="1"/>
</dbReference>
<dbReference type="Proteomes" id="UP001355056">
    <property type="component" value="Unassembled WGS sequence"/>
</dbReference>
<dbReference type="InterPro" id="IPR016181">
    <property type="entry name" value="Acyl_CoA_acyltransferase"/>
</dbReference>
<dbReference type="PANTHER" id="PTHR43877">
    <property type="entry name" value="AMINOALKYLPHOSPHONATE N-ACETYLTRANSFERASE-RELATED-RELATED"/>
    <property type="match status" value="1"/>
</dbReference>
<evidence type="ECO:0000259" key="3">
    <source>
        <dbReference type="PROSITE" id="PS51186"/>
    </source>
</evidence>
<dbReference type="Gene3D" id="3.40.630.30">
    <property type="match status" value="1"/>
</dbReference>
<evidence type="ECO:0000256" key="1">
    <source>
        <dbReference type="ARBA" id="ARBA00022679"/>
    </source>
</evidence>
<keyword evidence="1" id="KW-0808">Transferase</keyword>
<proteinExistence type="predicted"/>
<dbReference type="EMBL" id="JAXGFP010000003">
    <property type="protein sequence ID" value="MEG3183712.1"/>
    <property type="molecule type" value="Genomic_DNA"/>
</dbReference>
<dbReference type="InterPro" id="IPR000182">
    <property type="entry name" value="GNAT_dom"/>
</dbReference>
<protein>
    <submittedName>
        <fullName evidence="4">GNAT family N-acetyltransferase</fullName>
    </submittedName>
</protein>
<dbReference type="PANTHER" id="PTHR43877:SF2">
    <property type="entry name" value="AMINOALKYLPHOSPHONATE N-ACETYLTRANSFERASE-RELATED"/>
    <property type="match status" value="1"/>
</dbReference>
<dbReference type="Pfam" id="PF00583">
    <property type="entry name" value="Acetyltransf_1"/>
    <property type="match status" value="1"/>
</dbReference>